<keyword evidence="2" id="KW-1185">Reference proteome</keyword>
<sequence>MDLFNSPTLRIEQRSSQFDYDISAGDALVGRATQVAGPKPRKGPLSLFGSGVQGARVVVQVSHLDGTPLFYVDRQSAAPVAIVAPDGTLIGRLVEARARHTPGAGFRAAVHAVLSQAGPAQAHHLMDAHDRSQATVNWDMRVEGGSENRRWVAVGGTFSVQDGRQIARVDIREAAFKDQYTLHLYDQLPDPLRTLVVAAPLAFDLIRT</sequence>
<proteinExistence type="predicted"/>
<dbReference type="RefSeq" id="WP_151561438.1">
    <property type="nucleotide sequence ID" value="NZ_WBMT01000008.1"/>
</dbReference>
<comment type="caution">
    <text evidence="1">The sequence shown here is derived from an EMBL/GenBank/DDBJ whole genome shotgun (WGS) entry which is preliminary data.</text>
</comment>
<name>A0A6H9YNR2_9ACTN</name>
<gene>
    <name evidence="1" type="ORF">F8566_18150</name>
</gene>
<dbReference type="Proteomes" id="UP000468735">
    <property type="component" value="Unassembled WGS sequence"/>
</dbReference>
<protein>
    <recommendedName>
        <fullName evidence="3">Scramblase</fullName>
    </recommendedName>
</protein>
<organism evidence="1 2">
    <name type="scientific">Actinomadura rudentiformis</name>
    <dbReference type="NCBI Taxonomy" id="359158"/>
    <lineage>
        <taxon>Bacteria</taxon>
        <taxon>Bacillati</taxon>
        <taxon>Actinomycetota</taxon>
        <taxon>Actinomycetes</taxon>
        <taxon>Streptosporangiales</taxon>
        <taxon>Thermomonosporaceae</taxon>
        <taxon>Actinomadura</taxon>
    </lineage>
</organism>
<dbReference type="AlphaFoldDB" id="A0A6H9YNR2"/>
<reference evidence="1 2" key="1">
    <citation type="submission" date="2019-09" db="EMBL/GenBank/DDBJ databases">
        <title>Actinomadura physcomitrii sp. nov., a novel actinomycete isolated from moss [Physcomitrium sphaericum (Ludw) Fuernr].</title>
        <authorList>
            <person name="Zhuang X."/>
            <person name="Liu C."/>
        </authorList>
    </citation>
    <scope>NUCLEOTIDE SEQUENCE [LARGE SCALE GENOMIC DNA]</scope>
    <source>
        <strain evidence="1 2">HMC1</strain>
    </source>
</reference>
<evidence type="ECO:0008006" key="3">
    <source>
        <dbReference type="Google" id="ProtNLM"/>
    </source>
</evidence>
<dbReference type="OrthoDB" id="3468245at2"/>
<evidence type="ECO:0000313" key="2">
    <source>
        <dbReference type="Proteomes" id="UP000468735"/>
    </source>
</evidence>
<evidence type="ECO:0000313" key="1">
    <source>
        <dbReference type="EMBL" id="KAB2347815.1"/>
    </source>
</evidence>
<dbReference type="EMBL" id="WBMT01000008">
    <property type="protein sequence ID" value="KAB2347815.1"/>
    <property type="molecule type" value="Genomic_DNA"/>
</dbReference>
<accession>A0A6H9YNR2</accession>